<accession>F2EBL2</accession>
<proteinExistence type="evidence at transcript level"/>
<dbReference type="EMBL" id="AK373537">
    <property type="protein sequence ID" value="BAK04734.1"/>
    <property type="molecule type" value="mRNA"/>
</dbReference>
<name>F2EBL2_HORVV</name>
<dbReference type="AlphaFoldDB" id="F2EBL2"/>
<reference evidence="1" key="1">
    <citation type="journal article" date="2011" name="Plant Physiol.">
        <title>Comprehensive sequence analysis of 24,783 barley full-length cDNAs derived from 12 clone libraries.</title>
        <authorList>
            <person name="Matsumoto T."/>
            <person name="Tanaka T."/>
            <person name="Sakai H."/>
            <person name="Amano N."/>
            <person name="Kanamori H."/>
            <person name="Kurita K."/>
            <person name="Kikuta A."/>
            <person name="Kamiya K."/>
            <person name="Yamamoto M."/>
            <person name="Ikawa H."/>
            <person name="Fujii N."/>
            <person name="Hori K."/>
            <person name="Itoh T."/>
            <person name="Sato K."/>
        </authorList>
    </citation>
    <scope>NUCLEOTIDE SEQUENCE</scope>
    <source>
        <tissue evidence="1">Flower</tissue>
    </source>
</reference>
<evidence type="ECO:0000313" key="1">
    <source>
        <dbReference type="EMBL" id="BAK04734.1"/>
    </source>
</evidence>
<sequence>MGCKEPPTCYLVDIFVPFQSDRHCVSYTAGSSTEMILSYCSGHVYLYFPVMMSKK</sequence>
<protein>
    <submittedName>
        <fullName evidence="1">Predicted protein</fullName>
    </submittedName>
</protein>
<organism evidence="1">
    <name type="scientific">Hordeum vulgare subsp. vulgare</name>
    <name type="common">Domesticated barley</name>
    <dbReference type="NCBI Taxonomy" id="112509"/>
    <lineage>
        <taxon>Eukaryota</taxon>
        <taxon>Viridiplantae</taxon>
        <taxon>Streptophyta</taxon>
        <taxon>Embryophyta</taxon>
        <taxon>Tracheophyta</taxon>
        <taxon>Spermatophyta</taxon>
        <taxon>Magnoliopsida</taxon>
        <taxon>Liliopsida</taxon>
        <taxon>Poales</taxon>
        <taxon>Poaceae</taxon>
        <taxon>BOP clade</taxon>
        <taxon>Pooideae</taxon>
        <taxon>Triticodae</taxon>
        <taxon>Triticeae</taxon>
        <taxon>Hordeinae</taxon>
        <taxon>Hordeum</taxon>
    </lineage>
</organism>